<feature type="compositionally biased region" description="Polar residues" evidence="1">
    <location>
        <begin position="177"/>
        <end position="191"/>
    </location>
</feature>
<reference evidence="3" key="2">
    <citation type="journal article" date="2008" name="Genome Biol.">
        <title>Improved genome assembly and evidence-based global gene model set for the chordate Ciona intestinalis: new insight into intron and operon populations.</title>
        <authorList>
            <person name="Satou Y."/>
            <person name="Mineta K."/>
            <person name="Ogasawara M."/>
            <person name="Sasakura Y."/>
            <person name="Shoguchi E."/>
            <person name="Ueno K."/>
            <person name="Yamada L."/>
            <person name="Matsumoto J."/>
            <person name="Wasserscheid J."/>
            <person name="Dewar K."/>
            <person name="Wiley G.B."/>
            <person name="Macmil S.L."/>
            <person name="Roe B.A."/>
            <person name="Zeller R.W."/>
            <person name="Hastings K.E."/>
            <person name="Lemaire P."/>
            <person name="Lindquist E."/>
            <person name="Endo T."/>
            <person name="Hotta K."/>
            <person name="Inaba K."/>
        </authorList>
    </citation>
    <scope>NUCLEOTIDE SEQUENCE [LARGE SCALE GENOMIC DNA]</scope>
    <source>
        <strain evidence="3">wild type</strain>
    </source>
</reference>
<accession>F6XV42</accession>
<feature type="region of interest" description="Disordered" evidence="1">
    <location>
        <begin position="138"/>
        <end position="191"/>
    </location>
</feature>
<dbReference type="AlphaFoldDB" id="F6XV42"/>
<reference evidence="3" key="4">
    <citation type="submission" date="2025-09" db="UniProtKB">
        <authorList>
            <consortium name="Ensembl"/>
        </authorList>
    </citation>
    <scope>IDENTIFICATION</scope>
</reference>
<keyword evidence="2" id="KW-0732">Signal</keyword>
<feature type="compositionally biased region" description="Basic residues" evidence="1">
    <location>
        <begin position="159"/>
        <end position="172"/>
    </location>
</feature>
<organism evidence="3 4">
    <name type="scientific">Ciona intestinalis</name>
    <name type="common">Transparent sea squirt</name>
    <name type="synonym">Ascidia intestinalis</name>
    <dbReference type="NCBI Taxonomy" id="7719"/>
    <lineage>
        <taxon>Eukaryota</taxon>
        <taxon>Metazoa</taxon>
        <taxon>Chordata</taxon>
        <taxon>Tunicata</taxon>
        <taxon>Ascidiacea</taxon>
        <taxon>Phlebobranchia</taxon>
        <taxon>Cionidae</taxon>
        <taxon>Ciona</taxon>
    </lineage>
</organism>
<evidence type="ECO:0000313" key="4">
    <source>
        <dbReference type="Proteomes" id="UP000008144"/>
    </source>
</evidence>
<evidence type="ECO:0000313" key="3">
    <source>
        <dbReference type="Ensembl" id="ENSCINP00000022764.2"/>
    </source>
</evidence>
<evidence type="ECO:0000256" key="2">
    <source>
        <dbReference type="SAM" id="SignalP"/>
    </source>
</evidence>
<dbReference type="HOGENOM" id="CLU_1424439_0_0_1"/>
<dbReference type="GeneTree" id="ENSGT00390000014910"/>
<sequence>MRFPADIFITFTFLHHVFAVIGNTKDVVCDTYVKQPSVWSCCPGEATNFKELTQNAKTTPWSKLQLKDAVYFRGIPVDENSTRTLRLCIIAPMGYRASVTVNVKAPFNTSSVGPAERETCTHPRVDIWAKNVYNSQASMDASPLNREARHTDERTRTANSKRRTRKNNTKRRPQFELRNSYSNKRTSAVLP</sequence>
<dbReference type="OMA" id="RETCTHP"/>
<reference evidence="4" key="1">
    <citation type="journal article" date="2002" name="Science">
        <title>The draft genome of Ciona intestinalis: insights into chordate and vertebrate origins.</title>
        <authorList>
            <person name="Dehal P."/>
            <person name="Satou Y."/>
            <person name="Campbell R.K."/>
            <person name="Chapman J."/>
            <person name="Degnan B."/>
            <person name="De Tomaso A."/>
            <person name="Davidson B."/>
            <person name="Di Gregorio A."/>
            <person name="Gelpke M."/>
            <person name="Goodstein D.M."/>
            <person name="Harafuji N."/>
            <person name="Hastings K.E."/>
            <person name="Ho I."/>
            <person name="Hotta K."/>
            <person name="Huang W."/>
            <person name="Kawashima T."/>
            <person name="Lemaire P."/>
            <person name="Martinez D."/>
            <person name="Meinertzhagen I.A."/>
            <person name="Necula S."/>
            <person name="Nonaka M."/>
            <person name="Putnam N."/>
            <person name="Rash S."/>
            <person name="Saiga H."/>
            <person name="Satake M."/>
            <person name="Terry A."/>
            <person name="Yamada L."/>
            <person name="Wang H.G."/>
            <person name="Awazu S."/>
            <person name="Azumi K."/>
            <person name="Boore J."/>
            <person name="Branno M."/>
            <person name="Chin-Bow S."/>
            <person name="DeSantis R."/>
            <person name="Doyle S."/>
            <person name="Francino P."/>
            <person name="Keys D.N."/>
            <person name="Haga S."/>
            <person name="Hayashi H."/>
            <person name="Hino K."/>
            <person name="Imai K.S."/>
            <person name="Inaba K."/>
            <person name="Kano S."/>
            <person name="Kobayashi K."/>
            <person name="Kobayashi M."/>
            <person name="Lee B.I."/>
            <person name="Makabe K.W."/>
            <person name="Manohar C."/>
            <person name="Matassi G."/>
            <person name="Medina M."/>
            <person name="Mochizuki Y."/>
            <person name="Mount S."/>
            <person name="Morishita T."/>
            <person name="Miura S."/>
            <person name="Nakayama A."/>
            <person name="Nishizaka S."/>
            <person name="Nomoto H."/>
            <person name="Ohta F."/>
            <person name="Oishi K."/>
            <person name="Rigoutsos I."/>
            <person name="Sano M."/>
            <person name="Sasaki A."/>
            <person name="Sasakura Y."/>
            <person name="Shoguchi E."/>
            <person name="Shin-i T."/>
            <person name="Spagnuolo A."/>
            <person name="Stainier D."/>
            <person name="Suzuki M.M."/>
            <person name="Tassy O."/>
            <person name="Takatori N."/>
            <person name="Tokuoka M."/>
            <person name="Yagi K."/>
            <person name="Yoshizaki F."/>
            <person name="Wada S."/>
            <person name="Zhang C."/>
            <person name="Hyatt P.D."/>
            <person name="Larimer F."/>
            <person name="Detter C."/>
            <person name="Doggett N."/>
            <person name="Glavina T."/>
            <person name="Hawkins T."/>
            <person name="Richardson P."/>
            <person name="Lucas S."/>
            <person name="Kohara Y."/>
            <person name="Levine M."/>
            <person name="Satoh N."/>
            <person name="Rokhsar D.S."/>
        </authorList>
    </citation>
    <scope>NUCLEOTIDE SEQUENCE [LARGE SCALE GENOMIC DNA]</scope>
</reference>
<protein>
    <submittedName>
        <fullName evidence="3">Uncharacterized protein</fullName>
    </submittedName>
</protein>
<name>F6XV42_CIOIN</name>
<feature type="chain" id="PRO_5003350887" evidence="2">
    <location>
        <begin position="20"/>
        <end position="191"/>
    </location>
</feature>
<keyword evidence="4" id="KW-1185">Reference proteome</keyword>
<dbReference type="Ensembl" id="ENSCINT00000023010.2">
    <property type="protein sequence ID" value="ENSCINP00000022764.2"/>
    <property type="gene ID" value="ENSCING00000012091.2"/>
</dbReference>
<proteinExistence type="predicted"/>
<feature type="compositionally biased region" description="Basic and acidic residues" evidence="1">
    <location>
        <begin position="146"/>
        <end position="156"/>
    </location>
</feature>
<dbReference type="Proteomes" id="UP000008144">
    <property type="component" value="Chromosome 5"/>
</dbReference>
<evidence type="ECO:0000256" key="1">
    <source>
        <dbReference type="SAM" id="MobiDB-lite"/>
    </source>
</evidence>
<dbReference type="InParanoid" id="F6XV42"/>
<dbReference type="EMBL" id="EAAA01002234">
    <property type="status" value="NOT_ANNOTATED_CDS"/>
    <property type="molecule type" value="Genomic_DNA"/>
</dbReference>
<feature type="signal peptide" evidence="2">
    <location>
        <begin position="1"/>
        <end position="19"/>
    </location>
</feature>
<reference evidence="3" key="3">
    <citation type="submission" date="2025-08" db="UniProtKB">
        <authorList>
            <consortium name="Ensembl"/>
        </authorList>
    </citation>
    <scope>IDENTIFICATION</scope>
</reference>